<evidence type="ECO:0000313" key="2">
    <source>
        <dbReference type="EMBL" id="QDV21647.1"/>
    </source>
</evidence>
<accession>A0A518FZ56</accession>
<organism evidence="2 3">
    <name type="scientific">Gimesia panareensis</name>
    <dbReference type="NCBI Taxonomy" id="2527978"/>
    <lineage>
        <taxon>Bacteria</taxon>
        <taxon>Pseudomonadati</taxon>
        <taxon>Planctomycetota</taxon>
        <taxon>Planctomycetia</taxon>
        <taxon>Planctomycetales</taxon>
        <taxon>Planctomycetaceae</taxon>
        <taxon>Gimesia</taxon>
    </lineage>
</organism>
<dbReference type="Proteomes" id="UP000320839">
    <property type="component" value="Chromosome"/>
</dbReference>
<evidence type="ECO:0000256" key="1">
    <source>
        <dbReference type="SAM" id="Phobius"/>
    </source>
</evidence>
<dbReference type="EMBL" id="CP036317">
    <property type="protein sequence ID" value="QDV21647.1"/>
    <property type="molecule type" value="Genomic_DNA"/>
</dbReference>
<feature type="transmembrane region" description="Helical" evidence="1">
    <location>
        <begin position="51"/>
        <end position="76"/>
    </location>
</feature>
<evidence type="ECO:0000313" key="3">
    <source>
        <dbReference type="Proteomes" id="UP000320839"/>
    </source>
</evidence>
<proteinExistence type="predicted"/>
<gene>
    <name evidence="2" type="ORF">Pan153_63370</name>
</gene>
<feature type="transmembrane region" description="Helical" evidence="1">
    <location>
        <begin position="88"/>
        <end position="111"/>
    </location>
</feature>
<keyword evidence="1" id="KW-1133">Transmembrane helix</keyword>
<name>A0A518FZ56_9PLAN</name>
<keyword evidence="1" id="KW-0812">Transmembrane</keyword>
<protein>
    <submittedName>
        <fullName evidence="2">Uncharacterized protein</fullName>
    </submittedName>
</protein>
<dbReference type="AlphaFoldDB" id="A0A518FZ56"/>
<reference evidence="2 3" key="1">
    <citation type="submission" date="2019-02" db="EMBL/GenBank/DDBJ databases">
        <title>Deep-cultivation of Planctomycetes and their phenomic and genomic characterization uncovers novel biology.</title>
        <authorList>
            <person name="Wiegand S."/>
            <person name="Jogler M."/>
            <person name="Boedeker C."/>
            <person name="Pinto D."/>
            <person name="Vollmers J."/>
            <person name="Rivas-Marin E."/>
            <person name="Kohn T."/>
            <person name="Peeters S.H."/>
            <person name="Heuer A."/>
            <person name="Rast P."/>
            <person name="Oberbeckmann S."/>
            <person name="Bunk B."/>
            <person name="Jeske O."/>
            <person name="Meyerdierks A."/>
            <person name="Storesund J.E."/>
            <person name="Kallscheuer N."/>
            <person name="Luecker S."/>
            <person name="Lage O.M."/>
            <person name="Pohl T."/>
            <person name="Merkel B.J."/>
            <person name="Hornburger P."/>
            <person name="Mueller R.-W."/>
            <person name="Bruemmer F."/>
            <person name="Labrenz M."/>
            <person name="Spormann A.M."/>
            <person name="Op den Camp H."/>
            <person name="Overmann J."/>
            <person name="Amann R."/>
            <person name="Jetten M.S.M."/>
            <person name="Mascher T."/>
            <person name="Medema M.H."/>
            <person name="Devos D.P."/>
            <person name="Kaster A.-K."/>
            <person name="Ovreas L."/>
            <person name="Rohde M."/>
            <person name="Galperin M.Y."/>
            <person name="Jogler C."/>
        </authorList>
    </citation>
    <scope>NUCLEOTIDE SEQUENCE [LARGE SCALE GENOMIC DNA]</scope>
    <source>
        <strain evidence="2 3">Pan153</strain>
    </source>
</reference>
<sequence>MSNLTSRSVSTILNAKWSKWRITLWVSAVCFFVLLVPYIMSSMESFGSGGWGLTLFCLYGTLLSLPAVMIDNTVLIVRLYRNRISNDFFIATLGINIGLFLLALVVLGILMSR</sequence>
<keyword evidence="1" id="KW-0472">Membrane</keyword>
<feature type="transmembrane region" description="Helical" evidence="1">
    <location>
        <begin position="20"/>
        <end position="39"/>
    </location>
</feature>